<name>A0A7Y9NQG1_9BACT</name>
<dbReference type="AlphaFoldDB" id="A0A7Y9NQG1"/>
<comment type="caution">
    <text evidence="2">The sequence shown here is derived from an EMBL/GenBank/DDBJ whole genome shotgun (WGS) entry which is preliminary data.</text>
</comment>
<dbReference type="EMBL" id="JACCCV010000002">
    <property type="protein sequence ID" value="NYF53659.1"/>
    <property type="molecule type" value="Genomic_DNA"/>
</dbReference>
<feature type="compositionally biased region" description="Acidic residues" evidence="1">
    <location>
        <begin position="50"/>
        <end position="111"/>
    </location>
</feature>
<organism evidence="2 3">
    <name type="scientific">Tunturiibacter lichenicola</name>
    <dbReference type="NCBI Taxonomy" id="2051959"/>
    <lineage>
        <taxon>Bacteria</taxon>
        <taxon>Pseudomonadati</taxon>
        <taxon>Acidobacteriota</taxon>
        <taxon>Terriglobia</taxon>
        <taxon>Terriglobales</taxon>
        <taxon>Acidobacteriaceae</taxon>
        <taxon>Tunturiibacter</taxon>
    </lineage>
</organism>
<evidence type="ECO:0000256" key="1">
    <source>
        <dbReference type="SAM" id="MobiDB-lite"/>
    </source>
</evidence>
<reference evidence="2 3" key="1">
    <citation type="submission" date="2020-07" db="EMBL/GenBank/DDBJ databases">
        <title>Genomic Encyclopedia of Type Strains, Phase IV (KMG-V): Genome sequencing to study the core and pangenomes of soil and plant-associated prokaryotes.</title>
        <authorList>
            <person name="Whitman W."/>
        </authorList>
    </citation>
    <scope>NUCLEOTIDE SEQUENCE [LARGE SCALE GENOMIC DNA]</scope>
    <source>
        <strain evidence="2 3">M8UP30</strain>
    </source>
</reference>
<accession>A0A7Y9NQG1</accession>
<evidence type="ECO:0000313" key="2">
    <source>
        <dbReference type="EMBL" id="NYF53659.1"/>
    </source>
</evidence>
<gene>
    <name evidence="2" type="ORF">HDF12_004058</name>
</gene>
<proteinExistence type="predicted"/>
<evidence type="ECO:0000313" key="3">
    <source>
        <dbReference type="Proteomes" id="UP000534186"/>
    </source>
</evidence>
<dbReference type="Proteomes" id="UP000534186">
    <property type="component" value="Unassembled WGS sequence"/>
</dbReference>
<feature type="region of interest" description="Disordered" evidence="1">
    <location>
        <begin position="40"/>
        <end position="118"/>
    </location>
</feature>
<sequence>MALETLTFDFNATFFPLGLNFLAAFENSSLDMVLQGSTADSLSAAKKALEDEDDEFEDDDDEEEDDEDEDGEYEDDDEEVDDEEDEDEYEDDDEEDEDDDEEDDDDDDVDELQVGRRG</sequence>
<protein>
    <submittedName>
        <fullName evidence="2">Uncharacterized protein</fullName>
    </submittedName>
</protein>